<dbReference type="Proteomes" id="UP001605036">
    <property type="component" value="Unassembled WGS sequence"/>
</dbReference>
<proteinExistence type="predicted"/>
<evidence type="ECO:0000313" key="2">
    <source>
        <dbReference type="EMBL" id="KAL2633555.1"/>
    </source>
</evidence>
<gene>
    <name evidence="2" type="ORF">R1flu_005034</name>
</gene>
<evidence type="ECO:0000256" key="1">
    <source>
        <dbReference type="SAM" id="MobiDB-lite"/>
    </source>
</evidence>
<protein>
    <submittedName>
        <fullName evidence="2">Uncharacterized protein</fullName>
    </submittedName>
</protein>
<accession>A0ABD1YSB7</accession>
<keyword evidence="3" id="KW-1185">Reference proteome</keyword>
<feature type="compositionally biased region" description="Basic residues" evidence="1">
    <location>
        <begin position="88"/>
        <end position="102"/>
    </location>
</feature>
<organism evidence="2 3">
    <name type="scientific">Riccia fluitans</name>
    <dbReference type="NCBI Taxonomy" id="41844"/>
    <lineage>
        <taxon>Eukaryota</taxon>
        <taxon>Viridiplantae</taxon>
        <taxon>Streptophyta</taxon>
        <taxon>Embryophyta</taxon>
        <taxon>Marchantiophyta</taxon>
        <taxon>Marchantiopsida</taxon>
        <taxon>Marchantiidae</taxon>
        <taxon>Marchantiales</taxon>
        <taxon>Ricciaceae</taxon>
        <taxon>Riccia</taxon>
    </lineage>
</organism>
<dbReference type="AlphaFoldDB" id="A0ABD1YSB7"/>
<comment type="caution">
    <text evidence="2">The sequence shown here is derived from an EMBL/GenBank/DDBJ whole genome shotgun (WGS) entry which is preliminary data.</text>
</comment>
<sequence length="121" mass="13961">MTSLLGAISARMQYHVEGISFLCLKLAQKDEGHELEPRCSTTEEASLNYAEVPRLPMRPRGRWRKRSDQESPHGPLWLVAAHSERREVHRAKNRKNTMRKKPSTATKQNGHSRLVKLKPMH</sequence>
<dbReference type="EMBL" id="JBHFFA010000003">
    <property type="protein sequence ID" value="KAL2633555.1"/>
    <property type="molecule type" value="Genomic_DNA"/>
</dbReference>
<feature type="region of interest" description="Disordered" evidence="1">
    <location>
        <begin position="83"/>
        <end position="121"/>
    </location>
</feature>
<evidence type="ECO:0000313" key="3">
    <source>
        <dbReference type="Proteomes" id="UP001605036"/>
    </source>
</evidence>
<name>A0ABD1YSB7_9MARC</name>
<reference evidence="2 3" key="1">
    <citation type="submission" date="2024-09" db="EMBL/GenBank/DDBJ databases">
        <title>Chromosome-scale assembly of Riccia fluitans.</title>
        <authorList>
            <person name="Paukszto L."/>
            <person name="Sawicki J."/>
            <person name="Karawczyk K."/>
            <person name="Piernik-Szablinska J."/>
            <person name="Szczecinska M."/>
            <person name="Mazdziarz M."/>
        </authorList>
    </citation>
    <scope>NUCLEOTIDE SEQUENCE [LARGE SCALE GENOMIC DNA]</scope>
    <source>
        <strain evidence="2">Rf_01</strain>
        <tissue evidence="2">Aerial parts of the thallus</tissue>
    </source>
</reference>